<dbReference type="Gene3D" id="3.30.1870.10">
    <property type="entry name" value="EreA-like, domain 2"/>
    <property type="match status" value="1"/>
</dbReference>
<dbReference type="InterPro" id="IPR052036">
    <property type="entry name" value="Hydrolase/PRTase-associated"/>
</dbReference>
<proteinExistence type="predicted"/>
<evidence type="ECO:0000256" key="1">
    <source>
        <dbReference type="SAM" id="MobiDB-lite"/>
    </source>
</evidence>
<name>A0A1H2ZMS7_9PSEU</name>
<gene>
    <name evidence="2" type="ORF">SAMN05216215_1008103</name>
</gene>
<accession>A0A1H2ZMS7</accession>
<dbReference type="STRING" id="418495.SAMN05216215_1008103"/>
<dbReference type="GO" id="GO:0046677">
    <property type="term" value="P:response to antibiotic"/>
    <property type="evidence" value="ECO:0007669"/>
    <property type="project" value="InterPro"/>
</dbReference>
<protein>
    <submittedName>
        <fullName evidence="2">Erythromycin esterase</fullName>
    </submittedName>
</protein>
<dbReference type="InterPro" id="IPR007815">
    <property type="entry name" value="Emycin_Estase"/>
</dbReference>
<dbReference type="Gene3D" id="3.40.1660.10">
    <property type="entry name" value="EreA-like (biosynthetic domain)"/>
    <property type="match status" value="1"/>
</dbReference>
<dbReference type="Proteomes" id="UP000199529">
    <property type="component" value="Unassembled WGS sequence"/>
</dbReference>
<dbReference type="SUPFAM" id="SSF159501">
    <property type="entry name" value="EreA/ChaN-like"/>
    <property type="match status" value="1"/>
</dbReference>
<dbReference type="AlphaFoldDB" id="A0A1H2ZMS7"/>
<evidence type="ECO:0000313" key="2">
    <source>
        <dbReference type="EMBL" id="SDX18278.1"/>
    </source>
</evidence>
<feature type="region of interest" description="Disordered" evidence="1">
    <location>
        <begin position="385"/>
        <end position="406"/>
    </location>
</feature>
<dbReference type="PANTHER" id="PTHR31299">
    <property type="entry name" value="ESTERASE, PUTATIVE (AFU_ORTHOLOGUE AFUA_1G05850)-RELATED"/>
    <property type="match status" value="1"/>
</dbReference>
<organism evidence="2 3">
    <name type="scientific">Saccharopolyspora shandongensis</name>
    <dbReference type="NCBI Taxonomy" id="418495"/>
    <lineage>
        <taxon>Bacteria</taxon>
        <taxon>Bacillati</taxon>
        <taxon>Actinomycetota</taxon>
        <taxon>Actinomycetes</taxon>
        <taxon>Pseudonocardiales</taxon>
        <taxon>Pseudonocardiaceae</taxon>
        <taxon>Saccharopolyspora</taxon>
    </lineage>
</organism>
<dbReference type="CDD" id="cd14728">
    <property type="entry name" value="Ere-like"/>
    <property type="match status" value="1"/>
</dbReference>
<dbReference type="Gene3D" id="1.20.1440.30">
    <property type="entry name" value="Biosynthetic Protein domain"/>
    <property type="match status" value="1"/>
</dbReference>
<dbReference type="OrthoDB" id="9810066at2"/>
<sequence length="406" mass="43713">MPAQSIRDIVNPLLTLDPDTRDNSDLEILRDLVGEARVVCLGESAHFASEFVLLRDRIVRYLVRELGFSAFVLESGLPEGLAVDEWVRGGPGSLATIARRGITYAFGRCEEMHAQLQWMRGWNATHSHQVGFYGMDVPGWCANPAAGVAACLNRLSPQPGDRELLAAAGLGDPTRAASADGSDTPDVPAELSRGITELVARAAAADDEIALRCAYGAQRVVEFLQHGLYPEPGRNLRNEVMADNLHWILGREERVIVGAHNVHLQRTPSFDGTEPIGSLLAPVLGQELVVVGTTRGAGIVPGVDLDATPARRYATPAGEFSAPSHSLDALLDAIGLPHHLVDLRHAPPELLASATAMSGQTQLIDVDPKQAFDAVVHIHQITPAHGTTDQVTDEPLDWRRQSPTSE</sequence>
<evidence type="ECO:0000313" key="3">
    <source>
        <dbReference type="Proteomes" id="UP000199529"/>
    </source>
</evidence>
<dbReference type="PANTHER" id="PTHR31299:SF0">
    <property type="entry name" value="ESTERASE, PUTATIVE (AFU_ORTHOLOGUE AFUA_1G05850)-RELATED"/>
    <property type="match status" value="1"/>
</dbReference>
<dbReference type="Pfam" id="PF05139">
    <property type="entry name" value="Erythro_esteras"/>
    <property type="match status" value="1"/>
</dbReference>
<dbReference type="RefSeq" id="WP_093264604.1">
    <property type="nucleotide sequence ID" value="NZ_FNOK01000008.1"/>
</dbReference>
<reference evidence="3" key="1">
    <citation type="submission" date="2016-10" db="EMBL/GenBank/DDBJ databases">
        <authorList>
            <person name="Varghese N."/>
            <person name="Submissions S."/>
        </authorList>
    </citation>
    <scope>NUCLEOTIDE SEQUENCE [LARGE SCALE GENOMIC DNA]</scope>
    <source>
        <strain evidence="3">CGMCC 4.3530</strain>
    </source>
</reference>
<dbReference type="EMBL" id="FNOK01000008">
    <property type="protein sequence ID" value="SDX18278.1"/>
    <property type="molecule type" value="Genomic_DNA"/>
</dbReference>
<keyword evidence="3" id="KW-1185">Reference proteome</keyword>